<dbReference type="GO" id="GO:0055085">
    <property type="term" value="P:transmembrane transport"/>
    <property type="evidence" value="ECO:0007669"/>
    <property type="project" value="InterPro"/>
</dbReference>
<evidence type="ECO:0000256" key="7">
    <source>
        <dbReference type="RuleBase" id="RU363032"/>
    </source>
</evidence>
<comment type="similarity">
    <text evidence="7">Belongs to the binding-protein-dependent transport system permease family.</text>
</comment>
<dbReference type="Proteomes" id="UP000193587">
    <property type="component" value="Unassembled WGS sequence"/>
</dbReference>
<name>A0A1X4GK86_HALEZ</name>
<feature type="transmembrane region" description="Helical" evidence="7">
    <location>
        <begin position="284"/>
        <end position="310"/>
    </location>
</feature>
<feature type="transmembrane region" description="Helical" evidence="7">
    <location>
        <begin position="353"/>
        <end position="372"/>
    </location>
</feature>
<dbReference type="InterPro" id="IPR050366">
    <property type="entry name" value="BP-dependent_transpt_permease"/>
</dbReference>
<dbReference type="RefSeq" id="WP_080508692.1">
    <property type="nucleotide sequence ID" value="NZ_ATXS01000032.1"/>
</dbReference>
<evidence type="ECO:0000256" key="6">
    <source>
        <dbReference type="ARBA" id="ARBA00023136"/>
    </source>
</evidence>
<organism evidence="10 11">
    <name type="scientific">Halorubrum ezzemoulense DSM 17463</name>
    <dbReference type="NCBI Taxonomy" id="1121945"/>
    <lineage>
        <taxon>Archaea</taxon>
        <taxon>Methanobacteriati</taxon>
        <taxon>Methanobacteriota</taxon>
        <taxon>Stenosarchaea group</taxon>
        <taxon>Halobacteria</taxon>
        <taxon>Halobacteriales</taxon>
        <taxon>Haloferacaceae</taxon>
        <taxon>Halorubrum</taxon>
    </lineage>
</organism>
<feature type="region of interest" description="Disordered" evidence="8">
    <location>
        <begin position="1"/>
        <end position="36"/>
    </location>
</feature>
<feature type="domain" description="ABC transmembrane type-1" evidence="9">
    <location>
        <begin position="282"/>
        <end position="480"/>
    </location>
</feature>
<dbReference type="InterPro" id="IPR000515">
    <property type="entry name" value="MetI-like"/>
</dbReference>
<evidence type="ECO:0000259" key="9">
    <source>
        <dbReference type="PROSITE" id="PS50928"/>
    </source>
</evidence>
<keyword evidence="6 7" id="KW-0472">Membrane</keyword>
<evidence type="ECO:0000313" key="11">
    <source>
        <dbReference type="Proteomes" id="UP000193587"/>
    </source>
</evidence>
<feature type="compositionally biased region" description="Basic and acidic residues" evidence="8">
    <location>
        <begin position="15"/>
        <end position="36"/>
    </location>
</feature>
<comment type="caution">
    <text evidence="10">The sequence shown here is derived from an EMBL/GenBank/DDBJ whole genome shotgun (WGS) entry which is preliminary data.</text>
</comment>
<feature type="transmembrane region" description="Helical" evidence="7">
    <location>
        <begin position="43"/>
        <end position="66"/>
    </location>
</feature>
<feature type="transmembrane region" description="Helical" evidence="7">
    <location>
        <begin position="181"/>
        <end position="202"/>
    </location>
</feature>
<keyword evidence="3" id="KW-1003">Cell membrane</keyword>
<comment type="subcellular location">
    <subcellularLocation>
        <location evidence="1 7">Cell membrane</location>
        <topology evidence="1 7">Multi-pass membrane protein</topology>
    </subcellularLocation>
</comment>
<dbReference type="CDD" id="cd06261">
    <property type="entry name" value="TM_PBP2"/>
    <property type="match status" value="1"/>
</dbReference>
<evidence type="ECO:0000313" key="10">
    <source>
        <dbReference type="EMBL" id="OSO97594.1"/>
    </source>
</evidence>
<keyword evidence="2 7" id="KW-0813">Transport</keyword>
<evidence type="ECO:0000256" key="1">
    <source>
        <dbReference type="ARBA" id="ARBA00004651"/>
    </source>
</evidence>
<dbReference type="AlphaFoldDB" id="A0A1X4GK86"/>
<dbReference type="SUPFAM" id="SSF161098">
    <property type="entry name" value="MetI-like"/>
    <property type="match status" value="1"/>
</dbReference>
<feature type="transmembrane region" description="Helical" evidence="7">
    <location>
        <begin position="403"/>
        <end position="436"/>
    </location>
</feature>
<feature type="transmembrane region" description="Helical" evidence="7">
    <location>
        <begin position="132"/>
        <end position="154"/>
    </location>
</feature>
<reference evidence="10 11" key="1">
    <citation type="submission" date="2017-04" db="EMBL/GenBank/DDBJ databases">
        <title>MLSA of the genus Halorubrum.</title>
        <authorList>
            <person name="De La Haba R."/>
            <person name="Sanchez-Porro C."/>
            <person name="Infante-Dominguez C."/>
            <person name="Ventosa A."/>
        </authorList>
    </citation>
    <scope>NUCLEOTIDE SEQUENCE [LARGE SCALE GENOMIC DNA]</scope>
    <source>
        <strain evidence="10 11">DSM 17463</strain>
    </source>
</reference>
<dbReference type="GeneID" id="301361547"/>
<dbReference type="PANTHER" id="PTHR43386">
    <property type="entry name" value="OLIGOPEPTIDE TRANSPORT SYSTEM PERMEASE PROTEIN APPC"/>
    <property type="match status" value="1"/>
</dbReference>
<protein>
    <submittedName>
        <fullName evidence="10">Peptide ABC transporter permease</fullName>
    </submittedName>
</protein>
<dbReference type="EMBL" id="NEDJ01000046">
    <property type="protein sequence ID" value="OSO97594.1"/>
    <property type="molecule type" value="Genomic_DNA"/>
</dbReference>
<evidence type="ECO:0000256" key="8">
    <source>
        <dbReference type="SAM" id="MobiDB-lite"/>
    </source>
</evidence>
<dbReference type="STRING" id="1121945.GCA_000421805_03187"/>
<evidence type="ECO:0000256" key="5">
    <source>
        <dbReference type="ARBA" id="ARBA00022989"/>
    </source>
</evidence>
<dbReference type="GO" id="GO:0005886">
    <property type="term" value="C:plasma membrane"/>
    <property type="evidence" value="ECO:0007669"/>
    <property type="project" value="UniProtKB-SubCell"/>
</dbReference>
<dbReference type="InterPro" id="IPR025966">
    <property type="entry name" value="OppC_N"/>
</dbReference>
<gene>
    <name evidence="10" type="ORF">B9H04_12310</name>
</gene>
<keyword evidence="5 7" id="KW-1133">Transmembrane helix</keyword>
<dbReference type="PANTHER" id="PTHR43386:SF1">
    <property type="entry name" value="D,D-DIPEPTIDE TRANSPORT SYSTEM PERMEASE PROTEIN DDPC-RELATED"/>
    <property type="match status" value="1"/>
</dbReference>
<accession>A0A1X4GK86</accession>
<dbReference type="Pfam" id="PF12911">
    <property type="entry name" value="OppC_N"/>
    <property type="match status" value="1"/>
</dbReference>
<proteinExistence type="inferred from homology"/>
<evidence type="ECO:0000256" key="3">
    <source>
        <dbReference type="ARBA" id="ARBA00022475"/>
    </source>
</evidence>
<dbReference type="Gene3D" id="1.10.3720.10">
    <property type="entry name" value="MetI-like"/>
    <property type="match status" value="1"/>
</dbReference>
<dbReference type="InterPro" id="IPR035906">
    <property type="entry name" value="MetI-like_sf"/>
</dbReference>
<dbReference type="Pfam" id="PF00528">
    <property type="entry name" value="BPD_transp_1"/>
    <property type="match status" value="1"/>
</dbReference>
<evidence type="ECO:0000256" key="4">
    <source>
        <dbReference type="ARBA" id="ARBA00022692"/>
    </source>
</evidence>
<sequence length="507" mass="54411">MGADTDVGSGSTRTGEFREEASRPEGDRDLPLSERITRNPGPAATWAAVVAVLIAAEFGAIVSGLLSVPPWGWVGGLVPGVVEPVAALLATVAERGAELPTITSRSVIDNTGYQTPSGWEGTTLGLSPAVAWALRVAVIYTYSFTWLLVGWWGYTLYRRHYRIPDWTPRDDVVNRFRRHSWGLFGLTIVFAFVVMALFAPVLGPTTVDQNIENPYENRIDYYNDETGQVESIFVGEANGDTQSRGQGDNNVGPLEYDQYDRFHPFGTLPDGKDLFTFMASGARVSLLVGLTSLGIAGGFAMVFAMLTAYYKGLVDLGVVIAGDSIQAMPQLLFIILASFVLSDTWIAEVYNGGLVLAILFGITGWPALWRAVRGPALQVSEREWIDAAKSYGQRPRVTMQKHMLPYVVGYFLIYASLSLGGVIIGIAGLSFLGLGIEAPVPEWGRAVSAGQPYVATQSWHISLIPGILVVIIVTGFNALGDGVRDAIDPESDIGDGGNENVAAGGGA</sequence>
<evidence type="ECO:0000256" key="2">
    <source>
        <dbReference type="ARBA" id="ARBA00022448"/>
    </source>
</evidence>
<dbReference type="PROSITE" id="PS50928">
    <property type="entry name" value="ABC_TM1"/>
    <property type="match status" value="1"/>
</dbReference>
<keyword evidence="4 7" id="KW-0812">Transmembrane</keyword>
<feature type="transmembrane region" description="Helical" evidence="7">
    <location>
        <begin position="459"/>
        <end position="479"/>
    </location>
</feature>